<dbReference type="Proteomes" id="UP000269692">
    <property type="component" value="Unassembled WGS sequence"/>
</dbReference>
<keyword evidence="3" id="KW-1185">Reference proteome</keyword>
<dbReference type="SUPFAM" id="SSF51695">
    <property type="entry name" value="PLC-like phosphodiesterases"/>
    <property type="match status" value="1"/>
</dbReference>
<dbReference type="GO" id="GO:0006629">
    <property type="term" value="P:lipid metabolic process"/>
    <property type="evidence" value="ECO:0007669"/>
    <property type="project" value="InterPro"/>
</dbReference>
<organism evidence="2 3">
    <name type="scientific">Xanthobacter tagetidis</name>
    <dbReference type="NCBI Taxonomy" id="60216"/>
    <lineage>
        <taxon>Bacteria</taxon>
        <taxon>Pseudomonadati</taxon>
        <taxon>Pseudomonadota</taxon>
        <taxon>Alphaproteobacteria</taxon>
        <taxon>Hyphomicrobiales</taxon>
        <taxon>Xanthobacteraceae</taxon>
        <taxon>Xanthobacter</taxon>
    </lineage>
</organism>
<feature type="domain" description="GP-PDE" evidence="1">
    <location>
        <begin position="13"/>
        <end position="251"/>
    </location>
</feature>
<dbReference type="EMBL" id="RCTF01000011">
    <property type="protein sequence ID" value="RLP77208.1"/>
    <property type="molecule type" value="Genomic_DNA"/>
</dbReference>
<evidence type="ECO:0000313" key="3">
    <source>
        <dbReference type="Proteomes" id="UP000269692"/>
    </source>
</evidence>
<dbReference type="GO" id="GO:0008081">
    <property type="term" value="F:phosphoric diester hydrolase activity"/>
    <property type="evidence" value="ECO:0007669"/>
    <property type="project" value="InterPro"/>
</dbReference>
<dbReference type="InterPro" id="IPR030395">
    <property type="entry name" value="GP_PDE_dom"/>
</dbReference>
<dbReference type="RefSeq" id="WP_121624046.1">
    <property type="nucleotide sequence ID" value="NZ_JACIIW010000008.1"/>
</dbReference>
<name>A0A3L7ABW6_9HYPH</name>
<dbReference type="PANTHER" id="PTHR46211">
    <property type="entry name" value="GLYCEROPHOSPHORYL DIESTER PHOSPHODIESTERASE"/>
    <property type="match status" value="1"/>
</dbReference>
<dbReference type="AlphaFoldDB" id="A0A3L7ABW6"/>
<evidence type="ECO:0000259" key="1">
    <source>
        <dbReference type="PROSITE" id="PS51704"/>
    </source>
</evidence>
<protein>
    <submittedName>
        <fullName evidence="2">Glycerophosphodiester phosphodiesterase</fullName>
    </submittedName>
</protein>
<proteinExistence type="predicted"/>
<dbReference type="PANTHER" id="PTHR46211:SF1">
    <property type="entry name" value="GLYCEROPHOSPHODIESTER PHOSPHODIESTERASE, CYTOPLASMIC"/>
    <property type="match status" value="1"/>
</dbReference>
<dbReference type="Pfam" id="PF03009">
    <property type="entry name" value="GDPD"/>
    <property type="match status" value="1"/>
</dbReference>
<comment type="caution">
    <text evidence="2">The sequence shown here is derived from an EMBL/GenBank/DDBJ whole genome shotgun (WGS) entry which is preliminary data.</text>
</comment>
<accession>A0A3L7ABW6</accession>
<sequence>MKHRSGDPGFVTARPVAHRGLHDAARGIIENMPAAIDAALAGGFAIEVDLQASADGEAMVFHDFTLDRLTQRSGPVGALTAAALAQVPFKATADRMMRLSDLLDRVAGRVPLLIEIKSDFSGDTRLAAHAAQVVAAYDGPAALMSFDPAQVETVRMAAPAVPRGIVAEHRYDHPDWSALPARARFCLGNLLHWPRSRFQFVAYRVADLDALAPRLARRLGPPLLAWTVRTPQDRAQAQHRADQMIFEGFVP</sequence>
<dbReference type="OrthoDB" id="384721at2"/>
<dbReference type="InterPro" id="IPR017946">
    <property type="entry name" value="PLC-like_Pdiesterase_TIM-brl"/>
</dbReference>
<reference evidence="2 3" key="1">
    <citation type="submission" date="2018-10" db="EMBL/GenBank/DDBJ databases">
        <title>Xanthobacter tagetidis genome sequencing and assembly.</title>
        <authorList>
            <person name="Maclea K.S."/>
            <person name="Goen A.E."/>
            <person name="Fatima S.A."/>
        </authorList>
    </citation>
    <scope>NUCLEOTIDE SEQUENCE [LARGE SCALE GENOMIC DNA]</scope>
    <source>
        <strain evidence="2 3">ATCC 700314</strain>
    </source>
</reference>
<evidence type="ECO:0000313" key="2">
    <source>
        <dbReference type="EMBL" id="RLP77208.1"/>
    </source>
</evidence>
<dbReference type="PROSITE" id="PS51704">
    <property type="entry name" value="GP_PDE"/>
    <property type="match status" value="1"/>
</dbReference>
<gene>
    <name evidence="2" type="ORF">D9R14_14520</name>
</gene>
<dbReference type="Gene3D" id="3.20.20.190">
    <property type="entry name" value="Phosphatidylinositol (PI) phosphodiesterase"/>
    <property type="match status" value="1"/>
</dbReference>